<dbReference type="GO" id="GO:0046872">
    <property type="term" value="F:metal ion binding"/>
    <property type="evidence" value="ECO:0007669"/>
    <property type="project" value="UniProtKB-KW"/>
</dbReference>
<dbReference type="Proteomes" id="UP000199071">
    <property type="component" value="Unassembled WGS sequence"/>
</dbReference>
<reference evidence="6 7" key="1">
    <citation type="submission" date="2016-10" db="EMBL/GenBank/DDBJ databases">
        <authorList>
            <person name="de Groot N.N."/>
        </authorList>
    </citation>
    <scope>NUCLEOTIDE SEQUENCE [LARGE SCALE GENOMIC DNA]</scope>
    <source>
        <strain evidence="6 7">ATCC 35022</strain>
    </source>
</reference>
<dbReference type="PANTHER" id="PTHR33337:SF33">
    <property type="entry name" value="CENP-V_GFA DOMAIN-CONTAINING PROTEIN"/>
    <property type="match status" value="1"/>
</dbReference>
<keyword evidence="4" id="KW-0456">Lyase</keyword>
<dbReference type="SUPFAM" id="SSF51316">
    <property type="entry name" value="Mss4-like"/>
    <property type="match status" value="1"/>
</dbReference>
<evidence type="ECO:0000256" key="4">
    <source>
        <dbReference type="ARBA" id="ARBA00023239"/>
    </source>
</evidence>
<evidence type="ECO:0000313" key="7">
    <source>
        <dbReference type="Proteomes" id="UP000199071"/>
    </source>
</evidence>
<dbReference type="InterPro" id="IPR006913">
    <property type="entry name" value="CENP-V/GFA"/>
</dbReference>
<dbReference type="PROSITE" id="PS51891">
    <property type="entry name" value="CENP_V_GFA"/>
    <property type="match status" value="1"/>
</dbReference>
<evidence type="ECO:0000256" key="3">
    <source>
        <dbReference type="ARBA" id="ARBA00022833"/>
    </source>
</evidence>
<dbReference type="InterPro" id="IPR011057">
    <property type="entry name" value="Mss4-like_sf"/>
</dbReference>
<protein>
    <submittedName>
        <fullName evidence="6">Uncharacterized conserved protein</fullName>
    </submittedName>
</protein>
<gene>
    <name evidence="6" type="ORF">SAMN02982931_02453</name>
</gene>
<dbReference type="STRING" id="665467.SAMN02982931_02453"/>
<keyword evidence="3" id="KW-0862">Zinc</keyword>
<evidence type="ECO:0000256" key="1">
    <source>
        <dbReference type="ARBA" id="ARBA00005495"/>
    </source>
</evidence>
<evidence type="ECO:0000256" key="2">
    <source>
        <dbReference type="ARBA" id="ARBA00022723"/>
    </source>
</evidence>
<dbReference type="OrthoDB" id="9807246at2"/>
<dbReference type="EMBL" id="FMXQ01000004">
    <property type="protein sequence ID" value="SDB31831.1"/>
    <property type="molecule type" value="Genomic_DNA"/>
</dbReference>
<comment type="similarity">
    <text evidence="1">Belongs to the Gfa family.</text>
</comment>
<dbReference type="RefSeq" id="WP_090876699.1">
    <property type="nucleotide sequence ID" value="NZ_FMXQ01000004.1"/>
</dbReference>
<dbReference type="Pfam" id="PF04828">
    <property type="entry name" value="GFA"/>
    <property type="match status" value="1"/>
</dbReference>
<dbReference type="AlphaFoldDB" id="A0A1G6CG75"/>
<evidence type="ECO:0000313" key="6">
    <source>
        <dbReference type="EMBL" id="SDB31831.1"/>
    </source>
</evidence>
<evidence type="ECO:0000259" key="5">
    <source>
        <dbReference type="PROSITE" id="PS51891"/>
    </source>
</evidence>
<accession>A0A1G6CG75</accession>
<name>A0A1G6CG75_9HYPH</name>
<keyword evidence="2" id="KW-0479">Metal-binding</keyword>
<proteinExistence type="inferred from homology"/>
<dbReference type="GO" id="GO:0016846">
    <property type="term" value="F:carbon-sulfur lyase activity"/>
    <property type="evidence" value="ECO:0007669"/>
    <property type="project" value="InterPro"/>
</dbReference>
<sequence>MTEELEGGCTCGALRYRLAGAPMFVHCCHCRKCQCQTGSAFVLNALIETDRIALLSGEVTATTVPTGSGRSQEIYRCVSCKTAVWSDYGPRPNLRFVRVGTLDDPAALQPDVHIFIRSKLPWVMLPEGVPRFEAYYDTRALWPAESYERRAIALGNET</sequence>
<feature type="domain" description="CENP-V/GFA" evidence="5">
    <location>
        <begin position="5"/>
        <end position="133"/>
    </location>
</feature>
<organism evidence="6 7">
    <name type="scientific">Bauldia litoralis</name>
    <dbReference type="NCBI Taxonomy" id="665467"/>
    <lineage>
        <taxon>Bacteria</taxon>
        <taxon>Pseudomonadati</taxon>
        <taxon>Pseudomonadota</taxon>
        <taxon>Alphaproteobacteria</taxon>
        <taxon>Hyphomicrobiales</taxon>
        <taxon>Kaistiaceae</taxon>
        <taxon>Bauldia</taxon>
    </lineage>
</organism>
<dbReference type="Gene3D" id="3.90.1590.10">
    <property type="entry name" value="glutathione-dependent formaldehyde- activating enzyme (gfa)"/>
    <property type="match status" value="1"/>
</dbReference>
<dbReference type="PANTHER" id="PTHR33337">
    <property type="entry name" value="GFA DOMAIN-CONTAINING PROTEIN"/>
    <property type="match status" value="1"/>
</dbReference>
<keyword evidence="7" id="KW-1185">Reference proteome</keyword>